<dbReference type="Proteomes" id="UP000756710">
    <property type="component" value="Unassembled WGS sequence"/>
</dbReference>
<comment type="caution">
    <text evidence="2">The sequence shown here is derived from an EMBL/GenBank/DDBJ whole genome shotgun (WGS) entry which is preliminary data.</text>
</comment>
<evidence type="ECO:0000256" key="1">
    <source>
        <dbReference type="SAM" id="MobiDB-lite"/>
    </source>
</evidence>
<evidence type="ECO:0000313" key="3">
    <source>
        <dbReference type="Proteomes" id="UP000756710"/>
    </source>
</evidence>
<feature type="region of interest" description="Disordered" evidence="1">
    <location>
        <begin position="28"/>
        <end position="54"/>
    </location>
</feature>
<organism evidence="2 3">
    <name type="scientific">Streptomyces iranensis</name>
    <dbReference type="NCBI Taxonomy" id="576784"/>
    <lineage>
        <taxon>Bacteria</taxon>
        <taxon>Bacillati</taxon>
        <taxon>Actinomycetota</taxon>
        <taxon>Actinomycetes</taxon>
        <taxon>Kitasatosporales</taxon>
        <taxon>Streptomycetaceae</taxon>
        <taxon>Streptomyces</taxon>
        <taxon>Streptomyces violaceusniger group</taxon>
    </lineage>
</organism>
<accession>A0ABS4MIF8</accession>
<name>A0ABS4MIF8_9ACTN</name>
<dbReference type="EMBL" id="JAGGLR010000001">
    <property type="protein sequence ID" value="MBP2059470.1"/>
    <property type="molecule type" value="Genomic_DNA"/>
</dbReference>
<evidence type="ECO:0000313" key="2">
    <source>
        <dbReference type="EMBL" id="MBP2059470.1"/>
    </source>
</evidence>
<gene>
    <name evidence="2" type="ORF">J2Z30_000466</name>
</gene>
<sequence length="54" mass="5868">MRLSALLKAQHQPCLFRAYFRGSSVSMTAKTGESGKGWRSNGSFRSASCGPSDR</sequence>
<proteinExistence type="predicted"/>
<reference evidence="2 3" key="1">
    <citation type="submission" date="2021-03" db="EMBL/GenBank/DDBJ databases">
        <title>Genomic Encyclopedia of Type Strains, Phase IV (KMG-IV): sequencing the most valuable type-strain genomes for metagenomic binning, comparative biology and taxonomic classification.</title>
        <authorList>
            <person name="Goeker M."/>
        </authorList>
    </citation>
    <scope>NUCLEOTIDE SEQUENCE [LARGE SCALE GENOMIC DNA]</scope>
    <source>
        <strain evidence="2 3">DSM 41954</strain>
    </source>
</reference>
<keyword evidence="3" id="KW-1185">Reference proteome</keyword>
<protein>
    <submittedName>
        <fullName evidence="2">Uncharacterized protein</fullName>
    </submittedName>
</protein>